<reference evidence="5" key="1">
    <citation type="submission" date="2018-06" db="EMBL/GenBank/DDBJ databases">
        <authorList>
            <person name="Zhirakovskaya E."/>
        </authorList>
    </citation>
    <scope>NUCLEOTIDE SEQUENCE</scope>
</reference>
<dbReference type="GO" id="GO:0046872">
    <property type="term" value="F:metal ion binding"/>
    <property type="evidence" value="ECO:0007669"/>
    <property type="project" value="UniProtKB-KW"/>
</dbReference>
<keyword evidence="1" id="KW-0349">Heme</keyword>
<evidence type="ECO:0000259" key="4">
    <source>
        <dbReference type="PROSITE" id="PS51007"/>
    </source>
</evidence>
<name>A0A3B1CJF0_9ZZZZ</name>
<sequence length="327" mass="36904">MSKLLTALYKSISFLLFSVVIVTASFSSASSEDKQSGENKFDDLIHNMRPMEKWLAGFSLPVNISEPWPPLDEASLKVGRYIYQARCAVCHGVKGDGKGPRAGDMKIKPRDFTEAKYKFRSTPAGALPTDADLFKTISRGLHGTAMVPWLGLNNSQKWLTIYYIKTFSDYFEDGEKAEVITPPEPVKSSDEYVKLGAKVYDKAKCHECHGKEGYGDGMKADKLKDDWLRPIKPMNFRERILKRGLEINEIYLTVATGLNGTPMASYASFLTEDEILAVSYFIRSLAPDMETRVTLLRQHIERDTLAGLRIDHMQGIRFRGPLMFPLR</sequence>
<dbReference type="InterPro" id="IPR036909">
    <property type="entry name" value="Cyt_c-like_dom_sf"/>
</dbReference>
<dbReference type="InterPro" id="IPR009056">
    <property type="entry name" value="Cyt_c-like_dom"/>
</dbReference>
<evidence type="ECO:0000256" key="3">
    <source>
        <dbReference type="ARBA" id="ARBA00023004"/>
    </source>
</evidence>
<proteinExistence type="predicted"/>
<feature type="domain" description="Cytochrome c" evidence="4">
    <location>
        <begin position="74"/>
        <end position="286"/>
    </location>
</feature>
<dbReference type="PROSITE" id="PS51007">
    <property type="entry name" value="CYTC"/>
    <property type="match status" value="1"/>
</dbReference>
<gene>
    <name evidence="5" type="ORF">MNBD_NITROSPINAE04-62</name>
</gene>
<dbReference type="AlphaFoldDB" id="A0A3B1CJF0"/>
<keyword evidence="2" id="KW-0479">Metal-binding</keyword>
<dbReference type="GO" id="GO:0020037">
    <property type="term" value="F:heme binding"/>
    <property type="evidence" value="ECO:0007669"/>
    <property type="project" value="InterPro"/>
</dbReference>
<evidence type="ECO:0000256" key="1">
    <source>
        <dbReference type="ARBA" id="ARBA00022617"/>
    </source>
</evidence>
<dbReference type="PANTHER" id="PTHR40394:SF2">
    <property type="entry name" value="QUINOL:CYTOCHROME C OXIDOREDUCTASE MEMBRANE PROTEIN"/>
    <property type="match status" value="1"/>
</dbReference>
<dbReference type="EMBL" id="UOGA01000280">
    <property type="protein sequence ID" value="VAX24863.1"/>
    <property type="molecule type" value="Genomic_DNA"/>
</dbReference>
<organism evidence="5">
    <name type="scientific">hydrothermal vent metagenome</name>
    <dbReference type="NCBI Taxonomy" id="652676"/>
    <lineage>
        <taxon>unclassified sequences</taxon>
        <taxon>metagenomes</taxon>
        <taxon>ecological metagenomes</taxon>
    </lineage>
</organism>
<keyword evidence="3" id="KW-0408">Iron</keyword>
<protein>
    <recommendedName>
        <fullName evidence="4">Cytochrome c domain-containing protein</fullName>
    </recommendedName>
</protein>
<dbReference type="SUPFAM" id="SSF46626">
    <property type="entry name" value="Cytochrome c"/>
    <property type="match status" value="2"/>
</dbReference>
<dbReference type="GO" id="GO:0009055">
    <property type="term" value="F:electron transfer activity"/>
    <property type="evidence" value="ECO:0007669"/>
    <property type="project" value="InterPro"/>
</dbReference>
<dbReference type="Pfam" id="PF13442">
    <property type="entry name" value="Cytochrome_CBB3"/>
    <property type="match status" value="1"/>
</dbReference>
<dbReference type="Pfam" id="PF00034">
    <property type="entry name" value="Cytochrom_C"/>
    <property type="match status" value="1"/>
</dbReference>
<dbReference type="Gene3D" id="1.10.760.10">
    <property type="entry name" value="Cytochrome c-like domain"/>
    <property type="match status" value="2"/>
</dbReference>
<evidence type="ECO:0000256" key="2">
    <source>
        <dbReference type="ARBA" id="ARBA00022723"/>
    </source>
</evidence>
<dbReference type="PANTHER" id="PTHR40394">
    <property type="entry name" value="LIPOPROTEIN-RELATED"/>
    <property type="match status" value="1"/>
</dbReference>
<evidence type="ECO:0000313" key="5">
    <source>
        <dbReference type="EMBL" id="VAX24863.1"/>
    </source>
</evidence>
<accession>A0A3B1CJF0</accession>